<feature type="compositionally biased region" description="Basic and acidic residues" evidence="1">
    <location>
        <begin position="33"/>
        <end position="45"/>
    </location>
</feature>
<organism evidence="2 3">
    <name type="scientific">Actinomadura livida</name>
    <dbReference type="NCBI Taxonomy" id="79909"/>
    <lineage>
        <taxon>Bacteria</taxon>
        <taxon>Bacillati</taxon>
        <taxon>Actinomycetota</taxon>
        <taxon>Actinomycetes</taxon>
        <taxon>Streptosporangiales</taxon>
        <taxon>Thermomonosporaceae</taxon>
        <taxon>Actinomadura</taxon>
    </lineage>
</organism>
<protein>
    <submittedName>
        <fullName evidence="2">Uncharacterized protein</fullName>
    </submittedName>
</protein>
<name>A0ABP3NW64_9ACTN</name>
<feature type="region of interest" description="Disordered" evidence="1">
    <location>
        <begin position="26"/>
        <end position="96"/>
    </location>
</feature>
<dbReference type="Proteomes" id="UP001501427">
    <property type="component" value="Unassembled WGS sequence"/>
</dbReference>
<gene>
    <name evidence="2" type="ORF">GCM10009546_14670</name>
</gene>
<dbReference type="EMBL" id="BAAAHD010000013">
    <property type="protein sequence ID" value="GAA0553715.1"/>
    <property type="molecule type" value="Genomic_DNA"/>
</dbReference>
<evidence type="ECO:0000313" key="2">
    <source>
        <dbReference type="EMBL" id="GAA0553715.1"/>
    </source>
</evidence>
<sequence>MAVTCGTRTSHAMRVSYVPEPAKAGLSLALAPPERRTGHARETVRRRPPLLAGDGGAPRPSDGVVAAPEPGEAERDERRGEDDQPHQGCDGHVTAR</sequence>
<evidence type="ECO:0000256" key="1">
    <source>
        <dbReference type="SAM" id="MobiDB-lite"/>
    </source>
</evidence>
<evidence type="ECO:0000313" key="3">
    <source>
        <dbReference type="Proteomes" id="UP001501427"/>
    </source>
</evidence>
<reference evidence="3" key="1">
    <citation type="journal article" date="2019" name="Int. J. Syst. Evol. Microbiol.">
        <title>The Global Catalogue of Microorganisms (GCM) 10K type strain sequencing project: providing services to taxonomists for standard genome sequencing and annotation.</title>
        <authorList>
            <consortium name="The Broad Institute Genomics Platform"/>
            <consortium name="The Broad Institute Genome Sequencing Center for Infectious Disease"/>
            <person name="Wu L."/>
            <person name="Ma J."/>
        </authorList>
    </citation>
    <scope>NUCLEOTIDE SEQUENCE [LARGE SCALE GENOMIC DNA]</scope>
    <source>
        <strain evidence="3">JCM 10667</strain>
    </source>
</reference>
<accession>A0ABP3NW64</accession>
<proteinExistence type="predicted"/>
<feature type="compositionally biased region" description="Basic and acidic residues" evidence="1">
    <location>
        <begin position="72"/>
        <end position="85"/>
    </location>
</feature>
<keyword evidence="3" id="KW-1185">Reference proteome</keyword>
<comment type="caution">
    <text evidence="2">The sequence shown here is derived from an EMBL/GenBank/DDBJ whole genome shotgun (WGS) entry which is preliminary data.</text>
</comment>